<sequence length="47" mass="5199">CAEIDRCKGTQFDPEVAGAFLRIGEFTCAVVDIARPRTYRALRLVGL</sequence>
<evidence type="ECO:0000313" key="1">
    <source>
        <dbReference type="EMBL" id="GAH16289.1"/>
    </source>
</evidence>
<accession>X1EGL3</accession>
<gene>
    <name evidence="1" type="ORF">S01H4_56801</name>
</gene>
<dbReference type="EMBL" id="BART01032959">
    <property type="protein sequence ID" value="GAH16289.1"/>
    <property type="molecule type" value="Genomic_DNA"/>
</dbReference>
<proteinExistence type="predicted"/>
<organism evidence="1">
    <name type="scientific">marine sediment metagenome</name>
    <dbReference type="NCBI Taxonomy" id="412755"/>
    <lineage>
        <taxon>unclassified sequences</taxon>
        <taxon>metagenomes</taxon>
        <taxon>ecological metagenomes</taxon>
    </lineage>
</organism>
<name>X1EGL3_9ZZZZ</name>
<comment type="caution">
    <text evidence="1">The sequence shown here is derived from an EMBL/GenBank/DDBJ whole genome shotgun (WGS) entry which is preliminary data.</text>
</comment>
<feature type="non-terminal residue" evidence="1">
    <location>
        <position position="1"/>
    </location>
</feature>
<protein>
    <submittedName>
        <fullName evidence="1">Uncharacterized protein</fullName>
    </submittedName>
</protein>
<reference evidence="1" key="1">
    <citation type="journal article" date="2014" name="Front. Microbiol.">
        <title>High frequency of phylogenetically diverse reductive dehalogenase-homologous genes in deep subseafloor sedimentary metagenomes.</title>
        <authorList>
            <person name="Kawai M."/>
            <person name="Futagami T."/>
            <person name="Toyoda A."/>
            <person name="Takaki Y."/>
            <person name="Nishi S."/>
            <person name="Hori S."/>
            <person name="Arai W."/>
            <person name="Tsubouchi T."/>
            <person name="Morono Y."/>
            <person name="Uchiyama I."/>
            <person name="Ito T."/>
            <person name="Fujiyama A."/>
            <person name="Inagaki F."/>
            <person name="Takami H."/>
        </authorList>
    </citation>
    <scope>NUCLEOTIDE SEQUENCE</scope>
    <source>
        <strain evidence="1">Expedition CK06-06</strain>
    </source>
</reference>
<dbReference type="AlphaFoldDB" id="X1EGL3"/>